<dbReference type="Pfam" id="PF00583">
    <property type="entry name" value="Acetyltransf_1"/>
    <property type="match status" value="1"/>
</dbReference>
<reference evidence="2 3" key="1">
    <citation type="submission" date="2024-09" db="EMBL/GenBank/DDBJ databases">
        <authorList>
            <person name="Sun Q."/>
            <person name="Mori K."/>
        </authorList>
    </citation>
    <scope>NUCLEOTIDE SEQUENCE [LARGE SCALE GENOMIC DNA]</scope>
    <source>
        <strain evidence="2 3">JCM 12520</strain>
    </source>
</reference>
<evidence type="ECO:0000313" key="2">
    <source>
        <dbReference type="EMBL" id="MFB9750111.1"/>
    </source>
</evidence>
<sequence length="177" mass="19996">MDCGQSCSYEGMHIRRLGREGLAEVHDLMADVVSRIPDKALFYADDDQYFHELLEQDGEMYGAYDKEKLAAYSILAHPGRGANNLARQFGVPDEELSRVWVLDSTIVHESVRGRGLQRYFNVLREKRAVALGAKYLYSTVHPDNAASRRNLEAAGFVLQFTGPLYGALPRHCYAKRL</sequence>
<dbReference type="RefSeq" id="WP_344916672.1">
    <property type="nucleotide sequence ID" value="NZ_BAAAYO010000021.1"/>
</dbReference>
<dbReference type="Gene3D" id="3.40.630.30">
    <property type="match status" value="1"/>
</dbReference>
<dbReference type="PROSITE" id="PS51186">
    <property type="entry name" value="GNAT"/>
    <property type="match status" value="1"/>
</dbReference>
<dbReference type="EMBL" id="JBHMAG010000002">
    <property type="protein sequence ID" value="MFB9750111.1"/>
    <property type="molecule type" value="Genomic_DNA"/>
</dbReference>
<dbReference type="SUPFAM" id="SSF55729">
    <property type="entry name" value="Acyl-CoA N-acyltransferases (Nat)"/>
    <property type="match status" value="1"/>
</dbReference>
<evidence type="ECO:0000313" key="3">
    <source>
        <dbReference type="Proteomes" id="UP001589619"/>
    </source>
</evidence>
<keyword evidence="2" id="KW-0012">Acyltransferase</keyword>
<dbReference type="InterPro" id="IPR016181">
    <property type="entry name" value="Acyl_CoA_acyltransferase"/>
</dbReference>
<keyword evidence="3" id="KW-1185">Reference proteome</keyword>
<gene>
    <name evidence="2" type="ORF">ACFFNY_00875</name>
</gene>
<dbReference type="EC" id="2.3.-.-" evidence="2"/>
<dbReference type="GO" id="GO:0016746">
    <property type="term" value="F:acyltransferase activity"/>
    <property type="evidence" value="ECO:0007669"/>
    <property type="project" value="UniProtKB-KW"/>
</dbReference>
<accession>A0ABV5VQ05</accession>
<comment type="caution">
    <text evidence="2">The sequence shown here is derived from an EMBL/GenBank/DDBJ whole genome shotgun (WGS) entry which is preliminary data.</text>
</comment>
<keyword evidence="2" id="KW-0808">Transferase</keyword>
<dbReference type="Proteomes" id="UP001589619">
    <property type="component" value="Unassembled WGS sequence"/>
</dbReference>
<name>A0ABV5VQ05_9BACL</name>
<evidence type="ECO:0000259" key="1">
    <source>
        <dbReference type="PROSITE" id="PS51186"/>
    </source>
</evidence>
<organism evidence="2 3">
    <name type="scientific">Paenibacillus hodogayensis</name>
    <dbReference type="NCBI Taxonomy" id="279208"/>
    <lineage>
        <taxon>Bacteria</taxon>
        <taxon>Bacillati</taxon>
        <taxon>Bacillota</taxon>
        <taxon>Bacilli</taxon>
        <taxon>Bacillales</taxon>
        <taxon>Paenibacillaceae</taxon>
        <taxon>Paenibacillus</taxon>
    </lineage>
</organism>
<proteinExistence type="predicted"/>
<protein>
    <submittedName>
        <fullName evidence="2">GNAT family N-acetyltransferase</fullName>
        <ecNumber evidence="2">2.3.-.-</ecNumber>
    </submittedName>
</protein>
<feature type="domain" description="N-acetyltransferase" evidence="1">
    <location>
        <begin position="12"/>
        <end position="175"/>
    </location>
</feature>
<dbReference type="InterPro" id="IPR000182">
    <property type="entry name" value="GNAT_dom"/>
</dbReference>